<dbReference type="EMBL" id="DF968182">
    <property type="protein sequence ID" value="GAP43234.1"/>
    <property type="molecule type" value="Genomic_DNA"/>
</dbReference>
<dbReference type="PANTHER" id="PTHR40459">
    <property type="entry name" value="CONSERVED HYPOTHETICAL ALANINE AND LEUCINE RICH PROTEIN"/>
    <property type="match status" value="1"/>
</dbReference>
<dbReference type="Pfam" id="PF10728">
    <property type="entry name" value="DUF2520"/>
    <property type="match status" value="1"/>
</dbReference>
<feature type="domain" description="Putative oxidoreductase/dehydrogenase Rossmann-like" evidence="1">
    <location>
        <begin position="11"/>
        <end position="102"/>
    </location>
</feature>
<evidence type="ECO:0000259" key="1">
    <source>
        <dbReference type="Pfam" id="PF10727"/>
    </source>
</evidence>
<gene>
    <name evidence="3" type="ORF">TBC1_111384</name>
</gene>
<evidence type="ECO:0000313" key="4">
    <source>
        <dbReference type="Proteomes" id="UP000053091"/>
    </source>
</evidence>
<keyword evidence="4" id="KW-1185">Reference proteome</keyword>
<dbReference type="RefSeq" id="WP_062040088.1">
    <property type="nucleotide sequence ID" value="NZ_DF968182.1"/>
</dbReference>
<organism evidence="3">
    <name type="scientific">Lentimicrobium saccharophilum</name>
    <dbReference type="NCBI Taxonomy" id="1678841"/>
    <lineage>
        <taxon>Bacteria</taxon>
        <taxon>Pseudomonadati</taxon>
        <taxon>Bacteroidota</taxon>
        <taxon>Bacteroidia</taxon>
        <taxon>Bacteroidales</taxon>
        <taxon>Lentimicrobiaceae</taxon>
        <taxon>Lentimicrobium</taxon>
    </lineage>
</organism>
<proteinExistence type="predicted"/>
<dbReference type="InterPro" id="IPR008927">
    <property type="entry name" value="6-PGluconate_DH-like_C_sf"/>
</dbReference>
<evidence type="ECO:0000313" key="3">
    <source>
        <dbReference type="EMBL" id="GAP43234.1"/>
    </source>
</evidence>
<dbReference type="STRING" id="1678841.TBC1_111384"/>
<dbReference type="InterPro" id="IPR036291">
    <property type="entry name" value="NAD(P)-bd_dom_sf"/>
</dbReference>
<dbReference type="AlphaFoldDB" id="A0A0S7BYE1"/>
<dbReference type="InterPro" id="IPR019665">
    <property type="entry name" value="OxRdtase/DH_put_Rossmann_dom"/>
</dbReference>
<evidence type="ECO:0000259" key="2">
    <source>
        <dbReference type="Pfam" id="PF10728"/>
    </source>
</evidence>
<dbReference type="PANTHER" id="PTHR40459:SF1">
    <property type="entry name" value="CONSERVED HYPOTHETICAL ALANINE AND LEUCINE RICH PROTEIN"/>
    <property type="match status" value="1"/>
</dbReference>
<dbReference type="InterPro" id="IPR037108">
    <property type="entry name" value="TM1727-like_C_sf"/>
</dbReference>
<dbReference type="Gene3D" id="3.40.50.720">
    <property type="entry name" value="NAD(P)-binding Rossmann-like Domain"/>
    <property type="match status" value="1"/>
</dbReference>
<accession>A0A0S7BYE1</accession>
<dbReference type="InterPro" id="IPR018931">
    <property type="entry name" value="DUF2520"/>
</dbReference>
<dbReference type="SUPFAM" id="SSF48179">
    <property type="entry name" value="6-phosphogluconate dehydrogenase C-terminal domain-like"/>
    <property type="match status" value="1"/>
</dbReference>
<dbReference type="OrthoDB" id="9810755at2"/>
<protein>
    <submittedName>
        <fullName evidence="3">Predicted oxidoreductase</fullName>
    </submittedName>
</protein>
<dbReference type="Gene3D" id="1.10.1040.20">
    <property type="entry name" value="ProC-like, C-terminal domain"/>
    <property type="match status" value="1"/>
</dbReference>
<reference evidence="3" key="1">
    <citation type="journal article" date="2015" name="Genome Announc.">
        <title>Draft Genome Sequence of Bacteroidales Strain TBC1, a Novel Isolate from a Methanogenic Wastewater Treatment System.</title>
        <authorList>
            <person name="Tourlousse D.M."/>
            <person name="Matsuura N."/>
            <person name="Sun L."/>
            <person name="Toyonaga M."/>
            <person name="Kuroda K."/>
            <person name="Ohashi A."/>
            <person name="Cruz R."/>
            <person name="Yamaguchi T."/>
            <person name="Sekiguchi Y."/>
        </authorList>
    </citation>
    <scope>NUCLEOTIDE SEQUENCE [LARGE SCALE GENOMIC DNA]</scope>
    <source>
        <strain evidence="3">TBC1</strain>
    </source>
</reference>
<feature type="domain" description="DUF2520" evidence="2">
    <location>
        <begin position="133"/>
        <end position="258"/>
    </location>
</feature>
<dbReference type="SUPFAM" id="SSF51735">
    <property type="entry name" value="NAD(P)-binding Rossmann-fold domains"/>
    <property type="match status" value="1"/>
</dbReference>
<name>A0A0S7BYE1_9BACT</name>
<sequence>MAGNRIRNISFAGAGNVANHLAPALLGAGFRIRHIVSHTAAHAQSLAGITGAIASTDPCTLDDTTDLLLLAIPDQSIGEFVAELKNAGSFNGLVAHTSGTCPLSTISQHFSKAGVFYPLQTFSRFSAPEIIKVPVCIEANSPETETLLRQVAAAISGDVRVIDSESRALLHLSAVFVCNFPNHLYVIASRILKQSGIEEDILLPLIRETAMRLGDTDPLLLQTGPAVRGDLTTMQRHLQLLEGQPSFQRIYKILSESIEQFEKEKKSPDIL</sequence>
<dbReference type="Pfam" id="PF10727">
    <property type="entry name" value="Rossmann-like"/>
    <property type="match status" value="1"/>
</dbReference>
<dbReference type="Proteomes" id="UP000053091">
    <property type="component" value="Unassembled WGS sequence"/>
</dbReference>